<evidence type="ECO:0000256" key="3">
    <source>
        <dbReference type="ARBA" id="ARBA00022723"/>
    </source>
</evidence>
<dbReference type="EMBL" id="JAQSIO010000005">
    <property type="protein sequence ID" value="MDD0815878.1"/>
    <property type="molecule type" value="Genomic_DNA"/>
</dbReference>
<proteinExistence type="predicted"/>
<evidence type="ECO:0000313" key="6">
    <source>
        <dbReference type="EMBL" id="MDD0815878.1"/>
    </source>
</evidence>
<dbReference type="Pfam" id="PF01152">
    <property type="entry name" value="Bac_globin"/>
    <property type="match status" value="1"/>
</dbReference>
<comment type="caution">
    <text evidence="6">The sequence shown here is derived from an EMBL/GenBank/DDBJ whole genome shotgun (WGS) entry which is preliminary data.</text>
</comment>
<dbReference type="Gene3D" id="1.10.490.10">
    <property type="entry name" value="Globins"/>
    <property type="match status" value="1"/>
</dbReference>
<evidence type="ECO:0000256" key="1">
    <source>
        <dbReference type="ARBA" id="ARBA00022448"/>
    </source>
</evidence>
<organism evidence="6 7">
    <name type="scientific">Curvibacter microcysteis</name>
    <dbReference type="NCBI Taxonomy" id="3026419"/>
    <lineage>
        <taxon>Bacteria</taxon>
        <taxon>Pseudomonadati</taxon>
        <taxon>Pseudomonadota</taxon>
        <taxon>Betaproteobacteria</taxon>
        <taxon>Burkholderiales</taxon>
        <taxon>Comamonadaceae</taxon>
        <taxon>Curvibacter</taxon>
    </lineage>
</organism>
<keyword evidence="7" id="KW-1185">Reference proteome</keyword>
<dbReference type="InterPro" id="IPR009050">
    <property type="entry name" value="Globin-like_sf"/>
</dbReference>
<dbReference type="CDD" id="cd00454">
    <property type="entry name" value="TrHb1_N"/>
    <property type="match status" value="1"/>
</dbReference>
<dbReference type="InterPro" id="IPR012292">
    <property type="entry name" value="Globin/Proto"/>
</dbReference>
<accession>A0ABT5MH50</accession>
<dbReference type="InterPro" id="IPR001486">
    <property type="entry name" value="Hemoglobin_trunc"/>
</dbReference>
<dbReference type="SUPFAM" id="SSF46458">
    <property type="entry name" value="Globin-like"/>
    <property type="match status" value="1"/>
</dbReference>
<feature type="chain" id="PRO_5045525843" evidence="5">
    <location>
        <begin position="25"/>
        <end position="156"/>
    </location>
</feature>
<name>A0ABT5MH50_9BURK</name>
<dbReference type="Proteomes" id="UP001528672">
    <property type="component" value="Unassembled WGS sequence"/>
</dbReference>
<sequence length="156" mass="17281">MKPLTPLAPWAMLCALLLAPVAQAEPDRYTPPKASDASLYQALGAKEGISRVVEGLIQRSTTNPRIADKFKDTNLKNLREQLVDQICELSGGPCRYEGNPMRAGHEDLNLNMGHFNALVEDLQQAMDQEGVPFRQQNRLLALLAPMYRDVVKAPGR</sequence>
<reference evidence="6 7" key="1">
    <citation type="submission" date="2023-02" db="EMBL/GenBank/DDBJ databases">
        <title>Bacterial whole genome sequence for Curvibacter sp. HBC28.</title>
        <authorList>
            <person name="Le V."/>
            <person name="Ko S.-R."/>
            <person name="Ahn C.-Y."/>
            <person name="Oh H.-M."/>
        </authorList>
    </citation>
    <scope>NUCLEOTIDE SEQUENCE [LARGE SCALE GENOMIC DNA]</scope>
    <source>
        <strain evidence="6 7">HBC28</strain>
    </source>
</reference>
<evidence type="ECO:0000313" key="7">
    <source>
        <dbReference type="Proteomes" id="UP001528672"/>
    </source>
</evidence>
<gene>
    <name evidence="6" type="ORF">PSQ39_14670</name>
</gene>
<keyword evidence="3" id="KW-0479">Metal-binding</keyword>
<keyword evidence="1" id="KW-0813">Transport</keyword>
<evidence type="ECO:0000256" key="2">
    <source>
        <dbReference type="ARBA" id="ARBA00022617"/>
    </source>
</evidence>
<keyword evidence="5" id="KW-0732">Signal</keyword>
<keyword evidence="4" id="KW-0408">Iron</keyword>
<evidence type="ECO:0000256" key="5">
    <source>
        <dbReference type="SAM" id="SignalP"/>
    </source>
</evidence>
<dbReference type="RefSeq" id="WP_273927571.1">
    <property type="nucleotide sequence ID" value="NZ_JAQSIO010000005.1"/>
</dbReference>
<evidence type="ECO:0000256" key="4">
    <source>
        <dbReference type="ARBA" id="ARBA00023004"/>
    </source>
</evidence>
<feature type="signal peptide" evidence="5">
    <location>
        <begin position="1"/>
        <end position="24"/>
    </location>
</feature>
<protein>
    <submittedName>
        <fullName evidence="6">Group 1 truncated hemoglobin</fullName>
    </submittedName>
</protein>
<keyword evidence="2" id="KW-0349">Heme</keyword>